<dbReference type="AlphaFoldDB" id="U2M6B5"/>
<accession>U2M6B5</accession>
<gene>
    <name evidence="1" type="ORF">RUMCAL_00356</name>
</gene>
<sequence length="175" mass="19598">MGTNHMLGVDAYVPILQNNFEVRIYNMDGSAPTENADLLTLSTDEVGSVQEQQDSIVVHYGNGVIKFPSKVTFADVDWTLNCYCEPNVLDALRAWRRQVYNPDTEKMGLPSEYMKQVYFIKYDGQGRARDVIKCPGTWIGALDNGSGNQTGGDIVKVKVPFVISRAIYLKPEDIR</sequence>
<dbReference type="PATRIC" id="fig|411473.3.peg.276"/>
<protein>
    <submittedName>
        <fullName evidence="1">Uncharacterized protein</fullName>
    </submittedName>
</protein>
<evidence type="ECO:0000313" key="1">
    <source>
        <dbReference type="EMBL" id="ERJ97284.1"/>
    </source>
</evidence>
<keyword evidence="2" id="KW-1185">Reference proteome</keyword>
<dbReference type="EMBL" id="AWVF01000031">
    <property type="protein sequence ID" value="ERJ97284.1"/>
    <property type="molecule type" value="Genomic_DNA"/>
</dbReference>
<reference evidence="1 2" key="1">
    <citation type="submission" date="2013-07" db="EMBL/GenBank/DDBJ databases">
        <authorList>
            <person name="Weinstock G."/>
            <person name="Sodergren E."/>
            <person name="Wylie T."/>
            <person name="Fulton L."/>
            <person name="Fulton R."/>
            <person name="Fronick C."/>
            <person name="O'Laughlin M."/>
            <person name="Godfrey J."/>
            <person name="Miner T."/>
            <person name="Herter B."/>
            <person name="Appelbaum E."/>
            <person name="Cordes M."/>
            <person name="Lek S."/>
            <person name="Wollam A."/>
            <person name="Pepin K.H."/>
            <person name="Palsikar V.B."/>
            <person name="Mitreva M."/>
            <person name="Wilson R.K."/>
        </authorList>
    </citation>
    <scope>NUCLEOTIDE SEQUENCE [LARGE SCALE GENOMIC DNA]</scope>
    <source>
        <strain evidence="1 2">ATCC 27760</strain>
    </source>
</reference>
<name>U2M6B5_9FIRM</name>
<dbReference type="Proteomes" id="UP000016662">
    <property type="component" value="Unassembled WGS sequence"/>
</dbReference>
<comment type="caution">
    <text evidence="1">The sequence shown here is derived from an EMBL/GenBank/DDBJ whole genome shotgun (WGS) entry which is preliminary data.</text>
</comment>
<dbReference type="STRING" id="411473.RUMCAL_00356"/>
<proteinExistence type="predicted"/>
<evidence type="ECO:0000313" key="2">
    <source>
        <dbReference type="Proteomes" id="UP000016662"/>
    </source>
</evidence>
<organism evidence="1 2">
    <name type="scientific">Ruminococcus callidus ATCC 27760</name>
    <dbReference type="NCBI Taxonomy" id="411473"/>
    <lineage>
        <taxon>Bacteria</taxon>
        <taxon>Bacillati</taxon>
        <taxon>Bacillota</taxon>
        <taxon>Clostridia</taxon>
        <taxon>Eubacteriales</taxon>
        <taxon>Oscillospiraceae</taxon>
        <taxon>Ruminococcus</taxon>
    </lineage>
</organism>
<dbReference type="HOGENOM" id="CLU_1531449_0_0_9"/>